<dbReference type="Proteomes" id="UP000326678">
    <property type="component" value="Chromosome Gxm1"/>
</dbReference>
<reference evidence="1 2" key="1">
    <citation type="submission" date="2019-10" db="EMBL/GenBank/DDBJ databases">
        <title>Genomic and transcriptomic insights into the perfect genentic adaptation of a filamentous nitrogen-fixing cyanobacterium to rice fields.</title>
        <authorList>
            <person name="Chen Z."/>
        </authorList>
    </citation>
    <scope>NUCLEOTIDE SEQUENCE [LARGE SCALE GENOMIC DNA]</scope>
    <source>
        <strain evidence="1">CCNUC1</strain>
    </source>
</reference>
<protein>
    <submittedName>
        <fullName evidence="1">Uncharacterized protein</fullName>
    </submittedName>
</protein>
<proteinExistence type="predicted"/>
<accession>A0A5P8W858</accession>
<sequence>MRHAPKERICIIIKVKWYYTKLDAVGAIHELPLPALFA</sequence>
<evidence type="ECO:0000313" key="1">
    <source>
        <dbReference type="EMBL" id="QFS48741.1"/>
    </source>
</evidence>
<keyword evidence="2" id="KW-1185">Reference proteome</keyword>
<name>A0A5P8W858_9NOSO</name>
<organism evidence="1 2">
    <name type="scientific">Nostoc sphaeroides CCNUC1</name>
    <dbReference type="NCBI Taxonomy" id="2653204"/>
    <lineage>
        <taxon>Bacteria</taxon>
        <taxon>Bacillati</taxon>
        <taxon>Cyanobacteriota</taxon>
        <taxon>Cyanophyceae</taxon>
        <taxon>Nostocales</taxon>
        <taxon>Nostocaceae</taxon>
        <taxon>Nostoc</taxon>
    </lineage>
</organism>
<evidence type="ECO:0000313" key="2">
    <source>
        <dbReference type="Proteomes" id="UP000326678"/>
    </source>
</evidence>
<dbReference type="EMBL" id="CP045226">
    <property type="protein sequence ID" value="QFS48741.1"/>
    <property type="molecule type" value="Genomic_DNA"/>
</dbReference>
<gene>
    <name evidence="1" type="ORF">GXM_06235</name>
</gene>
<dbReference type="KEGG" id="nsh:GXM_06235"/>
<dbReference type="AlphaFoldDB" id="A0A5P8W858"/>